<dbReference type="InterPro" id="IPR011993">
    <property type="entry name" value="PH-like_dom_sf"/>
</dbReference>
<dbReference type="Pfam" id="PF00620">
    <property type="entry name" value="RhoGAP"/>
    <property type="match status" value="1"/>
</dbReference>
<comment type="subcellular location">
    <subcellularLocation>
        <location evidence="1">Cytoplasm</location>
    </subcellularLocation>
</comment>
<organism evidence="8 9">
    <name type="scientific">Paramormyrops kingsleyae</name>
    <dbReference type="NCBI Taxonomy" id="1676925"/>
    <lineage>
        <taxon>Eukaryota</taxon>
        <taxon>Metazoa</taxon>
        <taxon>Chordata</taxon>
        <taxon>Craniata</taxon>
        <taxon>Vertebrata</taxon>
        <taxon>Euteleostomi</taxon>
        <taxon>Actinopterygii</taxon>
        <taxon>Neopterygii</taxon>
        <taxon>Teleostei</taxon>
        <taxon>Osteoglossocephala</taxon>
        <taxon>Osteoglossomorpha</taxon>
        <taxon>Osteoglossiformes</taxon>
        <taxon>Mormyridae</taxon>
        <taxon>Paramormyrops</taxon>
    </lineage>
</organism>
<dbReference type="STRING" id="1676925.ENSPKIP00000031483"/>
<dbReference type="Pfam" id="PF00169">
    <property type="entry name" value="PH"/>
    <property type="match status" value="1"/>
</dbReference>
<protein>
    <recommendedName>
        <fullName evidence="10">ArfGAP with RhoGAP domain, ankyrin repeat and PH domain 3</fullName>
    </recommendedName>
</protein>
<dbReference type="InterPro" id="IPR008936">
    <property type="entry name" value="Rho_GTPase_activation_prot"/>
</dbReference>
<evidence type="ECO:0000256" key="1">
    <source>
        <dbReference type="ARBA" id="ARBA00004496"/>
    </source>
</evidence>
<keyword evidence="3" id="KW-0963">Cytoplasm</keyword>
<keyword evidence="4" id="KW-0677">Repeat</keyword>
<evidence type="ECO:0000256" key="2">
    <source>
        <dbReference type="ARBA" id="ARBA00022468"/>
    </source>
</evidence>
<name>A0A3B3SMA9_9TELE</name>
<dbReference type="Gene3D" id="2.30.29.30">
    <property type="entry name" value="Pleckstrin-homology domain (PH domain)/Phosphotyrosine-binding domain (PTB)"/>
    <property type="match status" value="2"/>
</dbReference>
<dbReference type="GO" id="GO:0005737">
    <property type="term" value="C:cytoplasm"/>
    <property type="evidence" value="ECO:0007669"/>
    <property type="project" value="UniProtKB-SubCell"/>
</dbReference>
<evidence type="ECO:0000259" key="7">
    <source>
        <dbReference type="PROSITE" id="PS50238"/>
    </source>
</evidence>
<sequence length="563" mass="63887">MVQRWCTLEGGFLSYYESEQTATAMGRMDLAEMVTLAVCRVDTPHRVSVTATHKITSSKAAFTFEAFLTAERVFTFGTETSEVRRQWLQALAKCFVPLPVAHLRDKDYELIGRLYFKDGHDLNFWRVGWFTLEESNLYFSSGEGDSESHLGLVQLKRLQELTVSTRTVGQDKMDVLLMVESGRTVYVHGFSRADFSLWRGAIFRAAGTDGRALSSQQLSKHDVPIVVESCVAFVTQYGLAYEGIYQRNGNPQRMAQLLESFQKDARSVKLRVGEQQLEDVTDVLKSFLRGLEDALLTKELYPFWVSILDEEAEKARVRKYCTLIQSLPKINRTTLGALMQHLYRIQKCSSMNQMVTHNLASVFSSCLFQTEGQMSQEVRVVEDLINNFAELFDVNEDQVKQMETENSFIMSWKDITLSRAGDLIFEVYLEKKEAENCCLIKVSPTMRSEELADAVLSMRNVEVLDAADLWTTFETIENGELERPLHPKERVLEQVLEWSALEDPGSAFLVIKKFSAAKMAAYQKVIFCRWGKGLSQRGPFPVQGRIIQAAVGKQVPGQIHCPA</sequence>
<dbReference type="SUPFAM" id="SSF50729">
    <property type="entry name" value="PH domain-like"/>
    <property type="match status" value="2"/>
</dbReference>
<dbReference type="SUPFAM" id="SSF48350">
    <property type="entry name" value="GTPase activation domain, GAP"/>
    <property type="match status" value="1"/>
</dbReference>
<dbReference type="Ensembl" id="ENSPKIT00000012329.1">
    <property type="protein sequence ID" value="ENSPKIP00000031483.1"/>
    <property type="gene ID" value="ENSPKIG00000011953.1"/>
</dbReference>
<feature type="domain" description="Ras-associating" evidence="6">
    <location>
        <begin position="421"/>
        <end position="516"/>
    </location>
</feature>
<evidence type="ECO:0008006" key="10">
    <source>
        <dbReference type="Google" id="ProtNLM"/>
    </source>
</evidence>
<evidence type="ECO:0000256" key="4">
    <source>
        <dbReference type="ARBA" id="ARBA00022737"/>
    </source>
</evidence>
<keyword evidence="9" id="KW-1185">Reference proteome</keyword>
<evidence type="ECO:0000313" key="9">
    <source>
        <dbReference type="Proteomes" id="UP000261540"/>
    </source>
</evidence>
<dbReference type="PROSITE" id="PS50238">
    <property type="entry name" value="RHOGAP"/>
    <property type="match status" value="1"/>
</dbReference>
<evidence type="ECO:0000259" key="5">
    <source>
        <dbReference type="PROSITE" id="PS50003"/>
    </source>
</evidence>
<dbReference type="InterPro" id="IPR000198">
    <property type="entry name" value="RhoGAP_dom"/>
</dbReference>
<reference evidence="8" key="2">
    <citation type="submission" date="2025-09" db="UniProtKB">
        <authorList>
            <consortium name="Ensembl"/>
        </authorList>
    </citation>
    <scope>IDENTIFICATION</scope>
</reference>
<evidence type="ECO:0000256" key="3">
    <source>
        <dbReference type="ARBA" id="ARBA00022490"/>
    </source>
</evidence>
<dbReference type="PROSITE" id="PS50003">
    <property type="entry name" value="PH_DOMAIN"/>
    <property type="match status" value="2"/>
</dbReference>
<evidence type="ECO:0000313" key="8">
    <source>
        <dbReference type="Ensembl" id="ENSPKIP00000031483.1"/>
    </source>
</evidence>
<dbReference type="PANTHER" id="PTHR45899:SF1">
    <property type="entry name" value="ARF-GAP WITH RHO-GAP DOMAIN, ANK REPEAT AND PH DOMAIN-CONTAINING PROTEIN 2"/>
    <property type="match status" value="1"/>
</dbReference>
<dbReference type="InterPro" id="IPR000159">
    <property type="entry name" value="RA_dom"/>
</dbReference>
<dbReference type="Pfam" id="PF00788">
    <property type="entry name" value="RA"/>
    <property type="match status" value="1"/>
</dbReference>
<dbReference type="Gene3D" id="3.10.20.90">
    <property type="entry name" value="Phosphatidylinositol 3-kinase Catalytic Subunit, Chain A, domain 1"/>
    <property type="match status" value="1"/>
</dbReference>
<dbReference type="AlphaFoldDB" id="A0A3B3SMA9"/>
<dbReference type="SMART" id="SM00324">
    <property type="entry name" value="RhoGAP"/>
    <property type="match status" value="1"/>
</dbReference>
<accession>A0A3B3SMA9</accession>
<dbReference type="GO" id="GO:0005547">
    <property type="term" value="F:phosphatidylinositol-3,4,5-trisphosphate binding"/>
    <property type="evidence" value="ECO:0007669"/>
    <property type="project" value="InterPro"/>
</dbReference>
<feature type="domain" description="PH" evidence="5">
    <location>
        <begin position="1"/>
        <end position="96"/>
    </location>
</feature>
<dbReference type="PROSITE" id="PS50200">
    <property type="entry name" value="RA"/>
    <property type="match status" value="1"/>
</dbReference>
<proteinExistence type="predicted"/>
<dbReference type="Proteomes" id="UP000261540">
    <property type="component" value="Unplaced"/>
</dbReference>
<dbReference type="InterPro" id="IPR001849">
    <property type="entry name" value="PH_domain"/>
</dbReference>
<dbReference type="CDD" id="cd04385">
    <property type="entry name" value="RhoGAP_ARAP"/>
    <property type="match status" value="1"/>
</dbReference>
<feature type="domain" description="PH" evidence="5">
    <location>
        <begin position="107"/>
        <end position="207"/>
    </location>
</feature>
<reference evidence="8" key="1">
    <citation type="submission" date="2025-08" db="UniProtKB">
        <authorList>
            <consortium name="Ensembl"/>
        </authorList>
    </citation>
    <scope>IDENTIFICATION</scope>
</reference>
<dbReference type="Gene3D" id="1.10.555.10">
    <property type="entry name" value="Rho GTPase activation protein"/>
    <property type="match status" value="1"/>
</dbReference>
<evidence type="ECO:0000259" key="6">
    <source>
        <dbReference type="PROSITE" id="PS50200"/>
    </source>
</evidence>
<feature type="domain" description="Rho-GAP" evidence="7">
    <location>
        <begin position="216"/>
        <end position="392"/>
    </location>
</feature>
<dbReference type="SMART" id="SM00233">
    <property type="entry name" value="PH"/>
    <property type="match status" value="2"/>
</dbReference>
<keyword evidence="2" id="KW-0343">GTPase activation</keyword>
<dbReference type="InterPro" id="IPR052227">
    <property type="entry name" value="Arf-Rho-GAP_ANK-PH_domain"/>
</dbReference>
<dbReference type="GO" id="GO:0007165">
    <property type="term" value="P:signal transduction"/>
    <property type="evidence" value="ECO:0007669"/>
    <property type="project" value="InterPro"/>
</dbReference>
<dbReference type="GeneTree" id="ENSGT00940000167169"/>
<dbReference type="GO" id="GO:0005096">
    <property type="term" value="F:GTPase activator activity"/>
    <property type="evidence" value="ECO:0007669"/>
    <property type="project" value="UniProtKB-KW"/>
</dbReference>
<dbReference type="InterPro" id="IPR037858">
    <property type="entry name" value="RhoGAP_ARAP"/>
</dbReference>
<dbReference type="PANTHER" id="PTHR45899">
    <property type="entry name" value="RHO GTPASE ACTIVATING PROTEIN AT 15B, ISOFORM C"/>
    <property type="match status" value="1"/>
</dbReference>